<evidence type="ECO:0000313" key="2">
    <source>
        <dbReference type="Proteomes" id="UP000024635"/>
    </source>
</evidence>
<dbReference type="AlphaFoldDB" id="A0A016U3R8"/>
<organism evidence="1 2">
    <name type="scientific">Ancylostoma ceylanicum</name>
    <dbReference type="NCBI Taxonomy" id="53326"/>
    <lineage>
        <taxon>Eukaryota</taxon>
        <taxon>Metazoa</taxon>
        <taxon>Ecdysozoa</taxon>
        <taxon>Nematoda</taxon>
        <taxon>Chromadorea</taxon>
        <taxon>Rhabditida</taxon>
        <taxon>Rhabditina</taxon>
        <taxon>Rhabditomorpha</taxon>
        <taxon>Strongyloidea</taxon>
        <taxon>Ancylostomatidae</taxon>
        <taxon>Ancylostomatinae</taxon>
        <taxon>Ancylostoma</taxon>
    </lineage>
</organism>
<comment type="caution">
    <text evidence="1">The sequence shown here is derived from an EMBL/GenBank/DDBJ whole genome shotgun (WGS) entry which is preliminary data.</text>
</comment>
<dbReference type="EMBL" id="JARK01001394">
    <property type="protein sequence ID" value="EYC09939.1"/>
    <property type="molecule type" value="Genomic_DNA"/>
</dbReference>
<protein>
    <submittedName>
        <fullName evidence="1">Uncharacterized protein</fullName>
    </submittedName>
</protein>
<accession>A0A016U3R8</accession>
<reference evidence="2" key="1">
    <citation type="journal article" date="2015" name="Nat. Genet.">
        <title>The genome and transcriptome of the zoonotic hookworm Ancylostoma ceylanicum identify infection-specific gene families.</title>
        <authorList>
            <person name="Schwarz E.M."/>
            <person name="Hu Y."/>
            <person name="Antoshechkin I."/>
            <person name="Miller M.M."/>
            <person name="Sternberg P.W."/>
            <person name="Aroian R.V."/>
        </authorList>
    </citation>
    <scope>NUCLEOTIDE SEQUENCE</scope>
    <source>
        <strain evidence="2">HY135</strain>
    </source>
</reference>
<dbReference type="Proteomes" id="UP000024635">
    <property type="component" value="Unassembled WGS sequence"/>
</dbReference>
<name>A0A016U3R8_9BILA</name>
<proteinExistence type="predicted"/>
<keyword evidence="2" id="KW-1185">Reference proteome</keyword>
<evidence type="ECO:0000313" key="1">
    <source>
        <dbReference type="EMBL" id="EYC09939.1"/>
    </source>
</evidence>
<sequence length="124" mass="14319">MQNFPFKCFESQLRFFAFLYDSCTNFSLGGIEHVTSKKKDAICSKNLSNSVFCVLHFVSRQWKLIAISNWKRAKTCLACNTWRDLPYLRTPLSGKIGETVSISRNVGLSSNKSYKYFRSRHRCG</sequence>
<gene>
    <name evidence="1" type="primary">Acey_s0058.g2898</name>
    <name evidence="1" type="ORF">Y032_0058g2898</name>
</gene>